<dbReference type="PANTHER" id="PTHR24416:SF611">
    <property type="entry name" value="TYROSINE-PROTEIN KINASE TRANSMEMBRANE RECEPTOR ROR"/>
    <property type="match status" value="1"/>
</dbReference>
<gene>
    <name evidence="6" type="ORF">MONBRDRAFT_12385</name>
</gene>
<keyword evidence="1" id="KW-0433">Leucine-rich repeat</keyword>
<dbReference type="GO" id="GO:0005524">
    <property type="term" value="F:ATP binding"/>
    <property type="evidence" value="ECO:0007669"/>
    <property type="project" value="InterPro"/>
</dbReference>
<keyword evidence="3" id="KW-0472">Membrane</keyword>
<dbReference type="EMBL" id="CH991579">
    <property type="protein sequence ID" value="EDQ84916.1"/>
    <property type="molecule type" value="Genomic_DNA"/>
</dbReference>
<dbReference type="Pfam" id="PF13855">
    <property type="entry name" value="LRR_8"/>
    <property type="match status" value="1"/>
</dbReference>
<dbReference type="Pfam" id="PF07714">
    <property type="entry name" value="PK_Tyr_Ser-Thr"/>
    <property type="match status" value="2"/>
</dbReference>
<dbReference type="AlphaFoldDB" id="A9VC41"/>
<evidence type="ECO:0000313" key="7">
    <source>
        <dbReference type="Proteomes" id="UP000001357"/>
    </source>
</evidence>
<dbReference type="RefSeq" id="XP_001750257.1">
    <property type="nucleotide sequence ID" value="XM_001750205.1"/>
</dbReference>
<dbReference type="Proteomes" id="UP000001357">
    <property type="component" value="Unassembled WGS sequence"/>
</dbReference>
<dbReference type="GeneID" id="5895555"/>
<name>A9VC41_MONBE</name>
<keyword evidence="3" id="KW-0812">Transmembrane</keyword>
<feature type="signal peptide" evidence="4">
    <location>
        <begin position="1"/>
        <end position="25"/>
    </location>
</feature>
<protein>
    <recommendedName>
        <fullName evidence="5">Protein kinase domain-containing protein</fullName>
    </recommendedName>
</protein>
<evidence type="ECO:0000256" key="1">
    <source>
        <dbReference type="ARBA" id="ARBA00022614"/>
    </source>
</evidence>
<dbReference type="InterPro" id="IPR000719">
    <property type="entry name" value="Prot_kinase_dom"/>
</dbReference>
<dbReference type="Gene3D" id="3.80.10.10">
    <property type="entry name" value="Ribonuclease Inhibitor"/>
    <property type="match status" value="1"/>
</dbReference>
<evidence type="ECO:0000313" key="6">
    <source>
        <dbReference type="EMBL" id="EDQ84916.1"/>
    </source>
</evidence>
<reference evidence="6 7" key="1">
    <citation type="journal article" date="2008" name="Nature">
        <title>The genome of the choanoflagellate Monosiga brevicollis and the origin of metazoans.</title>
        <authorList>
            <consortium name="JGI Sequencing"/>
            <person name="King N."/>
            <person name="Westbrook M.J."/>
            <person name="Young S.L."/>
            <person name="Kuo A."/>
            <person name="Abedin M."/>
            <person name="Chapman J."/>
            <person name="Fairclough S."/>
            <person name="Hellsten U."/>
            <person name="Isogai Y."/>
            <person name="Letunic I."/>
            <person name="Marr M."/>
            <person name="Pincus D."/>
            <person name="Putnam N."/>
            <person name="Rokas A."/>
            <person name="Wright K.J."/>
            <person name="Zuzow R."/>
            <person name="Dirks W."/>
            <person name="Good M."/>
            <person name="Goodstein D."/>
            <person name="Lemons D."/>
            <person name="Li W."/>
            <person name="Lyons J.B."/>
            <person name="Morris A."/>
            <person name="Nichols S."/>
            <person name="Richter D.J."/>
            <person name="Salamov A."/>
            <person name="Bork P."/>
            <person name="Lim W.A."/>
            <person name="Manning G."/>
            <person name="Miller W.T."/>
            <person name="McGinnis W."/>
            <person name="Shapiro H."/>
            <person name="Tjian R."/>
            <person name="Grigoriev I.V."/>
            <person name="Rokhsar D."/>
        </authorList>
    </citation>
    <scope>NUCLEOTIDE SEQUENCE [LARGE SCALE GENOMIC DNA]</scope>
    <source>
        <strain evidence="7">MX1 / ATCC 50154</strain>
    </source>
</reference>
<organism evidence="6 7">
    <name type="scientific">Monosiga brevicollis</name>
    <name type="common">Choanoflagellate</name>
    <dbReference type="NCBI Taxonomy" id="81824"/>
    <lineage>
        <taxon>Eukaryota</taxon>
        <taxon>Choanoflagellata</taxon>
        <taxon>Craspedida</taxon>
        <taxon>Salpingoecidae</taxon>
        <taxon>Monosiga</taxon>
    </lineage>
</organism>
<dbReference type="eggNOG" id="KOG0197">
    <property type="taxonomic scope" value="Eukaryota"/>
</dbReference>
<feature type="transmembrane region" description="Helical" evidence="3">
    <location>
        <begin position="626"/>
        <end position="647"/>
    </location>
</feature>
<dbReference type="FunFam" id="3.80.10.10:FF:001665">
    <property type="entry name" value="Predicted protein"/>
    <property type="match status" value="1"/>
</dbReference>
<dbReference type="SMART" id="SM00219">
    <property type="entry name" value="TyrKc"/>
    <property type="match status" value="1"/>
</dbReference>
<dbReference type="GO" id="GO:0005886">
    <property type="term" value="C:plasma membrane"/>
    <property type="evidence" value="ECO:0000318"/>
    <property type="project" value="GO_Central"/>
</dbReference>
<evidence type="ECO:0000256" key="4">
    <source>
        <dbReference type="SAM" id="SignalP"/>
    </source>
</evidence>
<evidence type="ECO:0000256" key="3">
    <source>
        <dbReference type="SAM" id="Phobius"/>
    </source>
</evidence>
<dbReference type="InterPro" id="IPR050122">
    <property type="entry name" value="RTK"/>
</dbReference>
<dbReference type="InterPro" id="IPR001611">
    <property type="entry name" value="Leu-rich_rpt"/>
</dbReference>
<dbReference type="InterPro" id="IPR001245">
    <property type="entry name" value="Ser-Thr/Tyr_kinase_cat_dom"/>
</dbReference>
<dbReference type="PROSITE" id="PS00109">
    <property type="entry name" value="PROTEIN_KINASE_TYR"/>
    <property type="match status" value="1"/>
</dbReference>
<dbReference type="PROSITE" id="PS50011">
    <property type="entry name" value="PROTEIN_KINASE_DOM"/>
    <property type="match status" value="1"/>
</dbReference>
<keyword evidence="2" id="KW-0677">Repeat</keyword>
<keyword evidence="3" id="KW-1133">Transmembrane helix</keyword>
<dbReference type="SUPFAM" id="SSF56112">
    <property type="entry name" value="Protein kinase-like (PK-like)"/>
    <property type="match status" value="1"/>
</dbReference>
<dbReference type="GO" id="GO:0004713">
    <property type="term" value="F:protein tyrosine kinase activity"/>
    <property type="evidence" value="ECO:0007669"/>
    <property type="project" value="InterPro"/>
</dbReference>
<dbReference type="InParanoid" id="A9VC41"/>
<dbReference type="KEGG" id="mbr:MONBRDRAFT_12385"/>
<dbReference type="InterPro" id="IPR008266">
    <property type="entry name" value="Tyr_kinase_AS"/>
</dbReference>
<feature type="domain" description="Protein kinase" evidence="5">
    <location>
        <begin position="499"/>
        <end position="839"/>
    </location>
</feature>
<dbReference type="InterPro" id="IPR032675">
    <property type="entry name" value="LRR_dom_sf"/>
</dbReference>
<sequence length="852" mass="91867">MAIQAGPVVCALALAFTALVAGAVAQPAQQLTGPGTCANGTACPYQWGPDGHLPSFHPGLDATARFSYTPYIQSLLGDDYDVMHSPDDHRDGGAADANCQSDYWYNYADNLTSIAEHMASWATASNTKLLFALTSAELCDVGLDDTVLRLNEEAAGIMAQFHIPTVNLHDPIVAKCGPVPQQQCFGLEALATTPSTAPEPVFCTPNHLNPYECKSNGTVITRIPAGFLCELACISNTMWSRVRCTDDGFFVSDPSGSLCPAYTAAGCTYDLAAGALSCDGRGVSPEDKLTNLIRYSGHTELRSLDFQYQYIRAISNNDMHGLRGLRKLRVASSHISALEGTLFITMPHVQSIDLAYNVLDTITPGMMMAERQLRFINLTGNPITAIEAGAFNYSFSRSCSVSSTIVLDDTNCSCQAAPAPHCNTQTCSCLGQHMGPAPVVLPCTPSLTDGPVFEQAQLCDGVRDCPCGRDERFCSNLIDVSDSLFGRCFGLPVAVDVSYGLARIFTNDSNYTTSTCFTVPLTGLGWGLDIFTFNSETATAIWLSEFNINLLGRLSIQLLWYPDDSWIFVFNVTDVSPHVQEPLHQVLVPDFVANPNASCDLASTTATPSEPALKNAVSNASPSTTLLISISLAALVVLALATAVFLYTRRKPFAAFTSVIPLSPLVNTAQASLNIVHRDVAARNVLLLNAYVLGSHMQTPMVKLGDFGHARLLHSGEATVASEDGFAANPALEAADYYLQQSTITVASRWHAPEVLRSQRFSLSSDVWSFGVFLHELTTLGTVPYADIQSEQECISRILQGLCLHPPPGSPTAVAQAMQRCLSKDPHRRGQFEALHESFQAEIAERQQESEL</sequence>
<dbReference type="InterPro" id="IPR020635">
    <property type="entry name" value="Tyr_kinase_cat_dom"/>
</dbReference>
<keyword evidence="7" id="KW-1185">Reference proteome</keyword>
<proteinExistence type="predicted"/>
<dbReference type="InterPro" id="IPR011009">
    <property type="entry name" value="Kinase-like_dom_sf"/>
</dbReference>
<keyword evidence="4" id="KW-0732">Signal</keyword>
<feature type="chain" id="PRO_5002743101" description="Protein kinase domain-containing protein" evidence="4">
    <location>
        <begin position="26"/>
        <end position="852"/>
    </location>
</feature>
<dbReference type="PANTHER" id="PTHR24416">
    <property type="entry name" value="TYROSINE-PROTEIN KINASE RECEPTOR"/>
    <property type="match status" value="1"/>
</dbReference>
<evidence type="ECO:0000259" key="5">
    <source>
        <dbReference type="PROSITE" id="PS50011"/>
    </source>
</evidence>
<evidence type="ECO:0000256" key="2">
    <source>
        <dbReference type="ARBA" id="ARBA00022737"/>
    </source>
</evidence>
<dbReference type="SUPFAM" id="SSF52058">
    <property type="entry name" value="L domain-like"/>
    <property type="match status" value="1"/>
</dbReference>
<accession>A9VC41</accession>
<dbReference type="STRING" id="81824.A9VC41"/>
<dbReference type="Gene3D" id="1.10.510.10">
    <property type="entry name" value="Transferase(Phosphotransferase) domain 1"/>
    <property type="match status" value="1"/>
</dbReference>